<evidence type="ECO:0000256" key="2">
    <source>
        <dbReference type="ARBA" id="ARBA00022670"/>
    </source>
</evidence>
<keyword evidence="3" id="KW-0227">DNA damage</keyword>
<keyword evidence="6" id="KW-0238">DNA-binding</keyword>
<evidence type="ECO:0000256" key="4">
    <source>
        <dbReference type="ARBA" id="ARBA00022801"/>
    </source>
</evidence>
<evidence type="ECO:0000256" key="8">
    <source>
        <dbReference type="RuleBase" id="RU364100"/>
    </source>
</evidence>
<keyword evidence="7" id="KW-0456">Lyase</keyword>
<keyword evidence="5" id="KW-0190">Covalent protein-DNA linkage</keyword>
<dbReference type="SUPFAM" id="SSF143081">
    <property type="entry name" value="BB1717-like"/>
    <property type="match status" value="1"/>
</dbReference>
<sequence length="277" mass="32288">MCRMVSQNGEIDLITDIFPELQNVKHLEFSTEQLTLINANAFQLANVVVRHQDRLLLGEMEWGIHPAFETDKAAFHRRRLNMVNARQENLLDPNSYWNNKGLIKNAVLIPVNKIYEHRHIDTWDTAVPYAISTNHQPEEEYFYIPGIYQVYDEQLPDGQKRKYSGFAMITTEANETMRHIHNHGENKHRMPLYVPLEMARQWVSPKRTFGDFKEIINYQLPSEDLNYHTVHPLTGKRQRPDNKGKDAAWTWPGLPPLGNDTPLNINNIIDPRLQKAS</sequence>
<dbReference type="PANTHER" id="PTHR13604">
    <property type="entry name" value="DC12-RELATED"/>
    <property type="match status" value="1"/>
</dbReference>
<dbReference type="PANTHER" id="PTHR13604:SF0">
    <property type="entry name" value="ABASIC SITE PROCESSING PROTEIN HMCES"/>
    <property type="match status" value="1"/>
</dbReference>
<evidence type="ECO:0000256" key="7">
    <source>
        <dbReference type="ARBA" id="ARBA00023239"/>
    </source>
</evidence>
<dbReference type="GO" id="GO:0008233">
    <property type="term" value="F:peptidase activity"/>
    <property type="evidence" value="ECO:0007669"/>
    <property type="project" value="UniProtKB-KW"/>
</dbReference>
<gene>
    <name evidence="9" type="ORF">GWR21_01520</name>
</gene>
<dbReference type="AlphaFoldDB" id="A0A6B9Z8L8"/>
<dbReference type="EMBL" id="CP048113">
    <property type="protein sequence ID" value="QHS58316.1"/>
    <property type="molecule type" value="Genomic_DNA"/>
</dbReference>
<dbReference type="GO" id="GO:0016829">
    <property type="term" value="F:lyase activity"/>
    <property type="evidence" value="ECO:0007669"/>
    <property type="project" value="UniProtKB-KW"/>
</dbReference>
<dbReference type="InterPro" id="IPR003738">
    <property type="entry name" value="SRAP"/>
</dbReference>
<keyword evidence="2 8" id="KW-0645">Protease</keyword>
<dbReference type="GO" id="GO:0106300">
    <property type="term" value="P:protein-DNA covalent cross-linking repair"/>
    <property type="evidence" value="ECO:0007669"/>
    <property type="project" value="InterPro"/>
</dbReference>
<dbReference type="Pfam" id="PF02586">
    <property type="entry name" value="SRAP"/>
    <property type="match status" value="1"/>
</dbReference>
<evidence type="ECO:0000313" key="9">
    <source>
        <dbReference type="EMBL" id="QHS58316.1"/>
    </source>
</evidence>
<dbReference type="InterPro" id="IPR036590">
    <property type="entry name" value="SRAP-like"/>
</dbReference>
<reference evidence="9 10" key="1">
    <citation type="submission" date="2020-01" db="EMBL/GenBank/DDBJ databases">
        <title>Complete genome sequence of Chitinophaga sp. H33E-04 isolated from quinoa roots.</title>
        <authorList>
            <person name="Weon H.-Y."/>
            <person name="Lee S.A."/>
        </authorList>
    </citation>
    <scope>NUCLEOTIDE SEQUENCE [LARGE SCALE GENOMIC DNA]</scope>
    <source>
        <strain evidence="9 10">H33E-04</strain>
    </source>
</reference>
<dbReference type="EC" id="3.4.-.-" evidence="8"/>
<evidence type="ECO:0000256" key="5">
    <source>
        <dbReference type="ARBA" id="ARBA00023124"/>
    </source>
</evidence>
<keyword evidence="10" id="KW-1185">Reference proteome</keyword>
<dbReference type="Gene3D" id="3.90.1680.10">
    <property type="entry name" value="SOS response associated peptidase-like"/>
    <property type="match status" value="1"/>
</dbReference>
<dbReference type="KEGG" id="chih:GWR21_01520"/>
<comment type="similarity">
    <text evidence="1 8">Belongs to the SOS response-associated peptidase family.</text>
</comment>
<dbReference type="Proteomes" id="UP000476411">
    <property type="component" value="Chromosome"/>
</dbReference>
<dbReference type="GO" id="GO:0006508">
    <property type="term" value="P:proteolysis"/>
    <property type="evidence" value="ECO:0007669"/>
    <property type="project" value="UniProtKB-KW"/>
</dbReference>
<evidence type="ECO:0000256" key="1">
    <source>
        <dbReference type="ARBA" id="ARBA00008136"/>
    </source>
</evidence>
<protein>
    <recommendedName>
        <fullName evidence="8">Abasic site processing protein</fullName>
        <ecNumber evidence="8">3.4.-.-</ecNumber>
    </recommendedName>
</protein>
<proteinExistence type="inferred from homology"/>
<accession>A0A6B9Z8L8</accession>
<name>A0A6B9Z8L8_9BACT</name>
<dbReference type="GO" id="GO:0003697">
    <property type="term" value="F:single-stranded DNA binding"/>
    <property type="evidence" value="ECO:0007669"/>
    <property type="project" value="InterPro"/>
</dbReference>
<evidence type="ECO:0000256" key="3">
    <source>
        <dbReference type="ARBA" id="ARBA00022763"/>
    </source>
</evidence>
<evidence type="ECO:0000313" key="10">
    <source>
        <dbReference type="Proteomes" id="UP000476411"/>
    </source>
</evidence>
<organism evidence="9 10">
    <name type="scientific">Chitinophaga agri</name>
    <dbReference type="NCBI Taxonomy" id="2703787"/>
    <lineage>
        <taxon>Bacteria</taxon>
        <taxon>Pseudomonadati</taxon>
        <taxon>Bacteroidota</taxon>
        <taxon>Chitinophagia</taxon>
        <taxon>Chitinophagales</taxon>
        <taxon>Chitinophagaceae</taxon>
        <taxon>Chitinophaga</taxon>
    </lineage>
</organism>
<evidence type="ECO:0000256" key="6">
    <source>
        <dbReference type="ARBA" id="ARBA00023125"/>
    </source>
</evidence>
<keyword evidence="4 8" id="KW-0378">Hydrolase</keyword>